<dbReference type="PANTHER" id="PTHR23248">
    <property type="entry name" value="PHOSPHOLIPID SCRAMBLASE-RELATED"/>
    <property type="match status" value="1"/>
</dbReference>
<accession>A0ABP1PL73</accession>
<evidence type="ECO:0000313" key="3">
    <source>
        <dbReference type="EMBL" id="CAL8069299.1"/>
    </source>
</evidence>
<comment type="caution">
    <text evidence="3">The sequence shown here is derived from an EMBL/GenBank/DDBJ whole genome shotgun (WGS) entry which is preliminary data.</text>
</comment>
<evidence type="ECO:0000256" key="1">
    <source>
        <dbReference type="ARBA" id="ARBA00005350"/>
    </source>
</evidence>
<name>A0ABP1PL73_9HEXA</name>
<comment type="function">
    <text evidence="2">May mediate accelerated ATP-independent bidirectional transbilayer migration of phospholipids upon binding calcium ions that results in a loss of phospholipid asymmetry in the plasma membrane.</text>
</comment>
<keyword evidence="2" id="KW-0106">Calcium</keyword>
<comment type="cofactor">
    <cofactor evidence="2">
        <name>Ca(2+)</name>
        <dbReference type="ChEBI" id="CHEBI:29108"/>
    </cofactor>
</comment>
<protein>
    <recommendedName>
        <fullName evidence="2">Phospholipid scramblase</fullName>
    </recommendedName>
</protein>
<feature type="transmembrane region" description="Helical" evidence="2">
    <location>
        <begin position="305"/>
        <end position="324"/>
    </location>
</feature>
<keyword evidence="2" id="KW-0472">Membrane</keyword>
<keyword evidence="4" id="KW-1185">Reference proteome</keyword>
<dbReference type="EMBL" id="CAXLJM020000004">
    <property type="protein sequence ID" value="CAL8069299.1"/>
    <property type="molecule type" value="Genomic_DNA"/>
</dbReference>
<keyword evidence="2" id="KW-0564">Palmitate</keyword>
<keyword evidence="2" id="KW-1133">Transmembrane helix</keyword>
<sequence>MSSTENKESKVYKSVITTNKISVAPITIITPEDVSVPGCSKTQNRNGSPLINFVAGSMTMIPKTPETICEIKESEQTLSEDLTALKGKESVFIYQVSQAIEKFVNVPNKYEIQDSNGHKIYSVIETTDGITRRLFRRDQPFKLKILNFHGEIMLDLIGDPGIRGLGAFVKLQRNATVLGKVVQVSPLFACCNFSPSYNVTTDKGKPVYRIEWPKGRLKSCVFTNDFQIYSVEKKRVPVGKVCRQNNMDSSFFEEMNTSDGDKYALIFHDSEMDSTDKALLIAAVIMLDFQFFEGREGSHVKKFCIAVAVLVILLFLIAVLVLCLI</sequence>
<comment type="similarity">
    <text evidence="1 2">Belongs to the phospholipid scramblase family.</text>
</comment>
<evidence type="ECO:0000256" key="2">
    <source>
        <dbReference type="RuleBase" id="RU363116"/>
    </source>
</evidence>
<dbReference type="InterPro" id="IPR005552">
    <property type="entry name" value="Scramblase"/>
</dbReference>
<keyword evidence="2" id="KW-0812">Transmembrane</keyword>
<dbReference type="PANTHER" id="PTHR23248:SF9">
    <property type="entry name" value="PHOSPHOLIPID SCRAMBLASE"/>
    <property type="match status" value="1"/>
</dbReference>
<reference evidence="3 4" key="1">
    <citation type="submission" date="2024-08" db="EMBL/GenBank/DDBJ databases">
        <authorList>
            <person name="Cucini C."/>
            <person name="Frati F."/>
        </authorList>
    </citation>
    <scope>NUCLEOTIDE SEQUENCE [LARGE SCALE GENOMIC DNA]</scope>
</reference>
<keyword evidence="2" id="KW-0449">Lipoprotein</keyword>
<dbReference type="Pfam" id="PF03803">
    <property type="entry name" value="Scramblase"/>
    <property type="match status" value="1"/>
</dbReference>
<proteinExistence type="inferred from homology"/>
<dbReference type="Proteomes" id="UP001642540">
    <property type="component" value="Unassembled WGS sequence"/>
</dbReference>
<organism evidence="3 4">
    <name type="scientific">Orchesella dallaii</name>
    <dbReference type="NCBI Taxonomy" id="48710"/>
    <lineage>
        <taxon>Eukaryota</taxon>
        <taxon>Metazoa</taxon>
        <taxon>Ecdysozoa</taxon>
        <taxon>Arthropoda</taxon>
        <taxon>Hexapoda</taxon>
        <taxon>Collembola</taxon>
        <taxon>Entomobryomorpha</taxon>
        <taxon>Entomobryoidea</taxon>
        <taxon>Orchesellidae</taxon>
        <taxon>Orchesellinae</taxon>
        <taxon>Orchesella</taxon>
    </lineage>
</organism>
<gene>
    <name evidence="3" type="ORF">ODALV1_LOCUS699</name>
</gene>
<evidence type="ECO:0000313" key="4">
    <source>
        <dbReference type="Proteomes" id="UP001642540"/>
    </source>
</evidence>